<sequence>MSPGVIPSVAKPLAANTASKLRLAVSRYRKDPEVFPVAINVKCIHHKSNLVVASTLHTLSSVSTQQHKLEIYKKQEQGTAPQRVTPRPLPADFLVFAPKH</sequence>
<gene>
    <name evidence="1" type="ORF">Plil01_000662100</name>
</gene>
<proteinExistence type="predicted"/>
<organism evidence="1 2">
    <name type="scientific">Phytophthora lilii</name>
    <dbReference type="NCBI Taxonomy" id="2077276"/>
    <lineage>
        <taxon>Eukaryota</taxon>
        <taxon>Sar</taxon>
        <taxon>Stramenopiles</taxon>
        <taxon>Oomycota</taxon>
        <taxon>Peronosporomycetes</taxon>
        <taxon>Peronosporales</taxon>
        <taxon>Peronosporaceae</taxon>
        <taxon>Phytophthora</taxon>
    </lineage>
</organism>
<dbReference type="EMBL" id="BSXW01000299">
    <property type="protein sequence ID" value="GMF17914.1"/>
    <property type="molecule type" value="Genomic_DNA"/>
</dbReference>
<keyword evidence="2" id="KW-1185">Reference proteome</keyword>
<dbReference type="AlphaFoldDB" id="A0A9W6TRR9"/>
<protein>
    <submittedName>
        <fullName evidence="1">Unnamed protein product</fullName>
    </submittedName>
</protein>
<comment type="caution">
    <text evidence="1">The sequence shown here is derived from an EMBL/GenBank/DDBJ whole genome shotgun (WGS) entry which is preliminary data.</text>
</comment>
<evidence type="ECO:0000313" key="1">
    <source>
        <dbReference type="EMBL" id="GMF17914.1"/>
    </source>
</evidence>
<reference evidence="1" key="1">
    <citation type="submission" date="2023-04" db="EMBL/GenBank/DDBJ databases">
        <title>Phytophthora lilii NBRC 32176.</title>
        <authorList>
            <person name="Ichikawa N."/>
            <person name="Sato H."/>
            <person name="Tonouchi N."/>
        </authorList>
    </citation>
    <scope>NUCLEOTIDE SEQUENCE</scope>
    <source>
        <strain evidence="1">NBRC 32176</strain>
    </source>
</reference>
<dbReference type="Proteomes" id="UP001165083">
    <property type="component" value="Unassembled WGS sequence"/>
</dbReference>
<accession>A0A9W6TRR9</accession>
<name>A0A9W6TRR9_9STRA</name>
<evidence type="ECO:0000313" key="2">
    <source>
        <dbReference type="Proteomes" id="UP001165083"/>
    </source>
</evidence>